<evidence type="ECO:0000256" key="7">
    <source>
        <dbReference type="ARBA" id="ARBA00023004"/>
    </source>
</evidence>
<protein>
    <submittedName>
        <fullName evidence="12">Cytochrome P450</fullName>
    </submittedName>
</protein>
<evidence type="ECO:0000256" key="3">
    <source>
        <dbReference type="ARBA" id="ARBA00010617"/>
    </source>
</evidence>
<dbReference type="GO" id="GO:0020037">
    <property type="term" value="F:heme binding"/>
    <property type="evidence" value="ECO:0007669"/>
    <property type="project" value="InterPro"/>
</dbReference>
<evidence type="ECO:0000256" key="4">
    <source>
        <dbReference type="ARBA" id="ARBA00022617"/>
    </source>
</evidence>
<dbReference type="InterPro" id="IPR002401">
    <property type="entry name" value="Cyt_P450_E_grp-I"/>
</dbReference>
<dbReference type="GO" id="GO:0016705">
    <property type="term" value="F:oxidoreductase activity, acting on paired donors, with incorporation or reduction of molecular oxygen"/>
    <property type="evidence" value="ECO:0007669"/>
    <property type="project" value="InterPro"/>
</dbReference>
<keyword evidence="13" id="KW-1185">Reference proteome</keyword>
<evidence type="ECO:0000256" key="2">
    <source>
        <dbReference type="ARBA" id="ARBA00005179"/>
    </source>
</evidence>
<keyword evidence="6 10" id="KW-0560">Oxidoreductase</keyword>
<evidence type="ECO:0000256" key="9">
    <source>
        <dbReference type="PIRSR" id="PIRSR602401-1"/>
    </source>
</evidence>
<keyword evidence="4 9" id="KW-0349">Heme</keyword>
<evidence type="ECO:0000313" key="13">
    <source>
        <dbReference type="Proteomes" id="UP000308652"/>
    </source>
</evidence>
<dbReference type="InterPro" id="IPR017972">
    <property type="entry name" value="Cyt_P450_CS"/>
</dbReference>
<reference evidence="12 13" key="1">
    <citation type="journal article" date="2019" name="Nat. Ecol. Evol.">
        <title>Megaphylogeny resolves global patterns of mushroom evolution.</title>
        <authorList>
            <person name="Varga T."/>
            <person name="Krizsan K."/>
            <person name="Foldi C."/>
            <person name="Dima B."/>
            <person name="Sanchez-Garcia M."/>
            <person name="Sanchez-Ramirez S."/>
            <person name="Szollosi G.J."/>
            <person name="Szarkandi J.G."/>
            <person name="Papp V."/>
            <person name="Albert L."/>
            <person name="Andreopoulos W."/>
            <person name="Angelini C."/>
            <person name="Antonin V."/>
            <person name="Barry K.W."/>
            <person name="Bougher N.L."/>
            <person name="Buchanan P."/>
            <person name="Buyck B."/>
            <person name="Bense V."/>
            <person name="Catcheside P."/>
            <person name="Chovatia M."/>
            <person name="Cooper J."/>
            <person name="Damon W."/>
            <person name="Desjardin D."/>
            <person name="Finy P."/>
            <person name="Geml J."/>
            <person name="Haridas S."/>
            <person name="Hughes K."/>
            <person name="Justo A."/>
            <person name="Karasinski D."/>
            <person name="Kautmanova I."/>
            <person name="Kiss B."/>
            <person name="Kocsube S."/>
            <person name="Kotiranta H."/>
            <person name="LaButti K.M."/>
            <person name="Lechner B.E."/>
            <person name="Liimatainen K."/>
            <person name="Lipzen A."/>
            <person name="Lukacs Z."/>
            <person name="Mihaltcheva S."/>
            <person name="Morgado L.N."/>
            <person name="Niskanen T."/>
            <person name="Noordeloos M.E."/>
            <person name="Ohm R.A."/>
            <person name="Ortiz-Santana B."/>
            <person name="Ovrebo C."/>
            <person name="Racz N."/>
            <person name="Riley R."/>
            <person name="Savchenko A."/>
            <person name="Shiryaev A."/>
            <person name="Soop K."/>
            <person name="Spirin V."/>
            <person name="Szebenyi C."/>
            <person name="Tomsovsky M."/>
            <person name="Tulloss R.E."/>
            <person name="Uehling J."/>
            <person name="Grigoriev I.V."/>
            <person name="Vagvolgyi C."/>
            <person name="Papp T."/>
            <person name="Martin F.M."/>
            <person name="Miettinen O."/>
            <person name="Hibbett D.S."/>
            <person name="Nagy L.G."/>
        </authorList>
    </citation>
    <scope>NUCLEOTIDE SEQUENCE [LARGE SCALE GENOMIC DNA]</scope>
    <source>
        <strain evidence="12 13">CBS 166.37</strain>
    </source>
</reference>
<organism evidence="12 13">
    <name type="scientific">Crucibulum laeve</name>
    <dbReference type="NCBI Taxonomy" id="68775"/>
    <lineage>
        <taxon>Eukaryota</taxon>
        <taxon>Fungi</taxon>
        <taxon>Dikarya</taxon>
        <taxon>Basidiomycota</taxon>
        <taxon>Agaricomycotina</taxon>
        <taxon>Agaricomycetes</taxon>
        <taxon>Agaricomycetidae</taxon>
        <taxon>Agaricales</taxon>
        <taxon>Agaricineae</taxon>
        <taxon>Nidulariaceae</taxon>
        <taxon>Crucibulum</taxon>
    </lineage>
</organism>
<dbReference type="GO" id="GO:0004497">
    <property type="term" value="F:monooxygenase activity"/>
    <property type="evidence" value="ECO:0007669"/>
    <property type="project" value="UniProtKB-KW"/>
</dbReference>
<dbReference type="PRINTS" id="PR00463">
    <property type="entry name" value="EP450I"/>
</dbReference>
<comment type="similarity">
    <text evidence="3 10">Belongs to the cytochrome P450 family.</text>
</comment>
<dbReference type="SUPFAM" id="SSF48264">
    <property type="entry name" value="Cytochrome P450"/>
    <property type="match status" value="1"/>
</dbReference>
<evidence type="ECO:0000256" key="11">
    <source>
        <dbReference type="SAM" id="SignalP"/>
    </source>
</evidence>
<feature type="chain" id="PRO_5023101894" evidence="11">
    <location>
        <begin position="36"/>
        <end position="210"/>
    </location>
</feature>
<keyword evidence="7 9" id="KW-0408">Iron</keyword>
<name>A0A5C3MKT9_9AGAR</name>
<evidence type="ECO:0000256" key="6">
    <source>
        <dbReference type="ARBA" id="ARBA00023002"/>
    </source>
</evidence>
<keyword evidence="5 9" id="KW-0479">Metal-binding</keyword>
<dbReference type="OrthoDB" id="3934656at2759"/>
<dbReference type="Gene3D" id="1.10.630.10">
    <property type="entry name" value="Cytochrome P450"/>
    <property type="match status" value="1"/>
</dbReference>
<evidence type="ECO:0000256" key="5">
    <source>
        <dbReference type="ARBA" id="ARBA00022723"/>
    </source>
</evidence>
<accession>A0A5C3MKT9</accession>
<dbReference type="GO" id="GO:0005506">
    <property type="term" value="F:iron ion binding"/>
    <property type="evidence" value="ECO:0007669"/>
    <property type="project" value="InterPro"/>
</dbReference>
<sequence>MFSLFHSIFFKLSLVCSLLLPLIFCSLSKISDSQAFNLQTLSIQPFSSPSFWSSRRIVGGCGGSYWFTYTAYVTEEDEYAGYRIPAGSTVISNIWAISRNEEVYPDAHLFKPERFLSEGVLRPDVRDPLEFVFGFGRRICPGKHIAISTITMIVASMLSTLTIEKAIDEAGHPIEPTLEYNTLLVTHPLPFKCLIKPRSKEAVNLIRTRE</sequence>
<dbReference type="PROSITE" id="PS00086">
    <property type="entry name" value="CYTOCHROME_P450"/>
    <property type="match status" value="1"/>
</dbReference>
<dbReference type="AlphaFoldDB" id="A0A5C3MKT9"/>
<dbReference type="EMBL" id="ML213594">
    <property type="protein sequence ID" value="TFK41771.1"/>
    <property type="molecule type" value="Genomic_DNA"/>
</dbReference>
<feature type="binding site" description="axial binding residue" evidence="9">
    <location>
        <position position="140"/>
    </location>
    <ligand>
        <name>heme</name>
        <dbReference type="ChEBI" id="CHEBI:30413"/>
    </ligand>
    <ligandPart>
        <name>Fe</name>
        <dbReference type="ChEBI" id="CHEBI:18248"/>
    </ligandPart>
</feature>
<keyword evidence="11" id="KW-0732">Signal</keyword>
<feature type="signal peptide" evidence="11">
    <location>
        <begin position="1"/>
        <end position="35"/>
    </location>
</feature>
<dbReference type="InterPro" id="IPR050364">
    <property type="entry name" value="Cytochrome_P450_fung"/>
</dbReference>
<evidence type="ECO:0000256" key="10">
    <source>
        <dbReference type="RuleBase" id="RU000461"/>
    </source>
</evidence>
<dbReference type="Proteomes" id="UP000308652">
    <property type="component" value="Unassembled WGS sequence"/>
</dbReference>
<comment type="pathway">
    <text evidence="2">Secondary metabolite biosynthesis.</text>
</comment>
<dbReference type="STRING" id="68775.A0A5C3MKT9"/>
<evidence type="ECO:0000313" key="12">
    <source>
        <dbReference type="EMBL" id="TFK41771.1"/>
    </source>
</evidence>
<dbReference type="InterPro" id="IPR036396">
    <property type="entry name" value="Cyt_P450_sf"/>
</dbReference>
<dbReference type="PANTHER" id="PTHR46300">
    <property type="entry name" value="P450, PUTATIVE (EUROFUNG)-RELATED-RELATED"/>
    <property type="match status" value="1"/>
</dbReference>
<gene>
    <name evidence="12" type="ORF">BDQ12DRAFT_765336</name>
</gene>
<dbReference type="InterPro" id="IPR001128">
    <property type="entry name" value="Cyt_P450"/>
</dbReference>
<dbReference type="Pfam" id="PF00067">
    <property type="entry name" value="p450"/>
    <property type="match status" value="1"/>
</dbReference>
<evidence type="ECO:0000256" key="1">
    <source>
        <dbReference type="ARBA" id="ARBA00001971"/>
    </source>
</evidence>
<proteinExistence type="inferred from homology"/>
<evidence type="ECO:0000256" key="8">
    <source>
        <dbReference type="ARBA" id="ARBA00023033"/>
    </source>
</evidence>
<comment type="cofactor">
    <cofactor evidence="1 9">
        <name>heme</name>
        <dbReference type="ChEBI" id="CHEBI:30413"/>
    </cofactor>
</comment>
<keyword evidence="8 10" id="KW-0503">Monooxygenase</keyword>